<evidence type="ECO:0000256" key="1">
    <source>
        <dbReference type="SAM" id="MobiDB-lite"/>
    </source>
</evidence>
<proteinExistence type="predicted"/>
<keyword evidence="2" id="KW-1185">Reference proteome</keyword>
<feature type="region of interest" description="Disordered" evidence="1">
    <location>
        <begin position="1"/>
        <end position="23"/>
    </location>
</feature>
<dbReference type="WBParaSite" id="PSAMB.scaffold1604size39546.g14050.t1">
    <property type="protein sequence ID" value="PSAMB.scaffold1604size39546.g14050.t1"/>
    <property type="gene ID" value="PSAMB.scaffold1604size39546.g14050"/>
</dbReference>
<protein>
    <submittedName>
        <fullName evidence="3">Uncharacterized protein</fullName>
    </submittedName>
</protein>
<dbReference type="Proteomes" id="UP000887566">
    <property type="component" value="Unplaced"/>
</dbReference>
<reference evidence="3" key="1">
    <citation type="submission" date="2022-11" db="UniProtKB">
        <authorList>
            <consortium name="WormBaseParasite"/>
        </authorList>
    </citation>
    <scope>IDENTIFICATION</scope>
</reference>
<dbReference type="AlphaFoldDB" id="A0A914V724"/>
<organism evidence="2 3">
    <name type="scientific">Plectus sambesii</name>
    <dbReference type="NCBI Taxonomy" id="2011161"/>
    <lineage>
        <taxon>Eukaryota</taxon>
        <taxon>Metazoa</taxon>
        <taxon>Ecdysozoa</taxon>
        <taxon>Nematoda</taxon>
        <taxon>Chromadorea</taxon>
        <taxon>Plectida</taxon>
        <taxon>Plectina</taxon>
        <taxon>Plectoidea</taxon>
        <taxon>Plectidae</taxon>
        <taxon>Plectus</taxon>
    </lineage>
</organism>
<evidence type="ECO:0000313" key="3">
    <source>
        <dbReference type="WBParaSite" id="PSAMB.scaffold1604size39546.g14050.t1"/>
    </source>
</evidence>
<sequence>MTTKRDRMRPAFTHLPTRRSPSPVGSLPLAPLFTPHSFHLLPKFVAMHKSIVVVFAVCLIAAHVDCREEESPLAPKRFDYAFQKRADEKTVQVTEADVINEVQRNLAKSMAYLDEVQNGAKYNEKRRNKFEFIRFGK</sequence>
<evidence type="ECO:0000313" key="2">
    <source>
        <dbReference type="Proteomes" id="UP000887566"/>
    </source>
</evidence>
<name>A0A914V724_9BILA</name>
<accession>A0A914V724</accession>